<dbReference type="OrthoDB" id="9971063at2759"/>
<keyword evidence="2" id="KW-1185">Reference proteome</keyword>
<dbReference type="InterPro" id="IPR036397">
    <property type="entry name" value="RNaseH_sf"/>
</dbReference>
<organism evidence="1 2">
    <name type="scientific">Araneus ventricosus</name>
    <name type="common">Orbweaver spider</name>
    <name type="synonym">Epeira ventricosa</name>
    <dbReference type="NCBI Taxonomy" id="182803"/>
    <lineage>
        <taxon>Eukaryota</taxon>
        <taxon>Metazoa</taxon>
        <taxon>Ecdysozoa</taxon>
        <taxon>Arthropoda</taxon>
        <taxon>Chelicerata</taxon>
        <taxon>Arachnida</taxon>
        <taxon>Araneae</taxon>
        <taxon>Araneomorphae</taxon>
        <taxon>Entelegynae</taxon>
        <taxon>Araneoidea</taxon>
        <taxon>Araneidae</taxon>
        <taxon>Araneus</taxon>
    </lineage>
</organism>
<dbReference type="AlphaFoldDB" id="A0A4Y2L536"/>
<dbReference type="PANTHER" id="PTHR47326">
    <property type="entry name" value="TRANSPOSABLE ELEMENT TC3 TRANSPOSASE-LIKE PROTEIN"/>
    <property type="match status" value="1"/>
</dbReference>
<proteinExistence type="predicted"/>
<dbReference type="PANTHER" id="PTHR47326:SF1">
    <property type="entry name" value="HTH PSQ-TYPE DOMAIN-CONTAINING PROTEIN"/>
    <property type="match status" value="1"/>
</dbReference>
<gene>
    <name evidence="1" type="ORF">AVEN_130205_1</name>
</gene>
<dbReference type="EMBL" id="BGPR01005303">
    <property type="protein sequence ID" value="GBN08907.1"/>
    <property type="molecule type" value="Genomic_DNA"/>
</dbReference>
<sequence>MLKIERLKCTFVCFQLRKNGSNITVRLRTEHHQCLVEEFGEQIIVYSGFQKWSPHSPDLTTKDFILWGYLKQQMYATPPITLQDLQLRITDACVNMTPAMLHRVQREVQARVQMCIAADGKKLGHRK</sequence>
<evidence type="ECO:0000313" key="1">
    <source>
        <dbReference type="EMBL" id="GBN08907.1"/>
    </source>
</evidence>
<reference evidence="1 2" key="1">
    <citation type="journal article" date="2019" name="Sci. Rep.">
        <title>Orb-weaving spider Araneus ventricosus genome elucidates the spidroin gene catalogue.</title>
        <authorList>
            <person name="Kono N."/>
            <person name="Nakamura H."/>
            <person name="Ohtoshi R."/>
            <person name="Moran D.A.P."/>
            <person name="Shinohara A."/>
            <person name="Yoshida Y."/>
            <person name="Fujiwara M."/>
            <person name="Mori M."/>
            <person name="Tomita M."/>
            <person name="Arakawa K."/>
        </authorList>
    </citation>
    <scope>NUCLEOTIDE SEQUENCE [LARGE SCALE GENOMIC DNA]</scope>
</reference>
<evidence type="ECO:0000313" key="2">
    <source>
        <dbReference type="Proteomes" id="UP000499080"/>
    </source>
</evidence>
<evidence type="ECO:0008006" key="3">
    <source>
        <dbReference type="Google" id="ProtNLM"/>
    </source>
</evidence>
<accession>A0A4Y2L536</accession>
<protein>
    <recommendedName>
        <fullName evidence="3">Tc1-like transposase DDE domain-containing protein</fullName>
    </recommendedName>
</protein>
<dbReference type="Proteomes" id="UP000499080">
    <property type="component" value="Unassembled WGS sequence"/>
</dbReference>
<name>A0A4Y2L536_ARAVE</name>
<comment type="caution">
    <text evidence="1">The sequence shown here is derived from an EMBL/GenBank/DDBJ whole genome shotgun (WGS) entry which is preliminary data.</text>
</comment>
<dbReference type="GO" id="GO:0003676">
    <property type="term" value="F:nucleic acid binding"/>
    <property type="evidence" value="ECO:0007669"/>
    <property type="project" value="InterPro"/>
</dbReference>
<dbReference type="Gene3D" id="3.30.420.10">
    <property type="entry name" value="Ribonuclease H-like superfamily/Ribonuclease H"/>
    <property type="match status" value="1"/>
</dbReference>